<dbReference type="GO" id="GO:0006313">
    <property type="term" value="P:DNA transposition"/>
    <property type="evidence" value="ECO:0007669"/>
    <property type="project" value="InterPro"/>
</dbReference>
<accession>A0A096CRH3</accession>
<dbReference type="RefSeq" id="WP_157838636.1">
    <property type="nucleotide sequence ID" value="NZ_KN174161.1"/>
</dbReference>
<dbReference type="PATRIC" id="fig|742738.3.peg.199"/>
<comment type="caution">
    <text evidence="2">The sequence shown here is derived from an EMBL/GenBank/DDBJ whole genome shotgun (WGS) entry which is preliminary data.</text>
</comment>
<dbReference type="eggNOG" id="COG1943">
    <property type="taxonomic scope" value="Bacteria"/>
</dbReference>
<dbReference type="InterPro" id="IPR036515">
    <property type="entry name" value="Transposase_17_sf"/>
</dbReference>
<dbReference type="GO" id="GO:0043565">
    <property type="term" value="F:sequence-specific DNA binding"/>
    <property type="evidence" value="ECO:0007669"/>
    <property type="project" value="TreeGrafter"/>
</dbReference>
<keyword evidence="3" id="KW-1185">Reference proteome</keyword>
<dbReference type="PANTHER" id="PTHR36966">
    <property type="entry name" value="REP-ASSOCIATED TYROSINE TRANSPOSASE"/>
    <property type="match status" value="1"/>
</dbReference>
<evidence type="ECO:0000313" key="3">
    <source>
        <dbReference type="Proteomes" id="UP000029585"/>
    </source>
</evidence>
<dbReference type="PANTHER" id="PTHR36966:SF1">
    <property type="entry name" value="REP-ASSOCIATED TYROSINE TRANSPOSASE"/>
    <property type="match status" value="1"/>
</dbReference>
<dbReference type="HOGENOM" id="CLU_101329_0_0_9"/>
<dbReference type="EMBL" id="ADLO01000006">
    <property type="protein sequence ID" value="KGF57372.1"/>
    <property type="molecule type" value="Genomic_DNA"/>
</dbReference>
<dbReference type="InterPro" id="IPR002686">
    <property type="entry name" value="Transposase_17"/>
</dbReference>
<proteinExistence type="predicted"/>
<dbReference type="InterPro" id="IPR052715">
    <property type="entry name" value="RAYT_transposase"/>
</dbReference>
<evidence type="ECO:0000259" key="1">
    <source>
        <dbReference type="SMART" id="SM01321"/>
    </source>
</evidence>
<organism evidence="2 3">
    <name type="scientific">Flavonifractor plautii 1_3_50AFAA</name>
    <dbReference type="NCBI Taxonomy" id="742738"/>
    <lineage>
        <taxon>Bacteria</taxon>
        <taxon>Bacillati</taxon>
        <taxon>Bacillota</taxon>
        <taxon>Clostridia</taxon>
        <taxon>Eubacteriales</taxon>
        <taxon>Oscillospiraceae</taxon>
        <taxon>Flavonifractor</taxon>
    </lineage>
</organism>
<dbReference type="Gene3D" id="3.30.70.1290">
    <property type="entry name" value="Transposase IS200-like"/>
    <property type="match status" value="1"/>
</dbReference>
<feature type="domain" description="Transposase IS200-like" evidence="1">
    <location>
        <begin position="19"/>
        <end position="197"/>
    </location>
</feature>
<dbReference type="GO" id="GO:0004803">
    <property type="term" value="F:transposase activity"/>
    <property type="evidence" value="ECO:0007669"/>
    <property type="project" value="InterPro"/>
</dbReference>
<dbReference type="SMART" id="SM01321">
    <property type="entry name" value="Y1_Tnp"/>
    <property type="match status" value="1"/>
</dbReference>
<reference evidence="2 3" key="1">
    <citation type="submission" date="2011-08" db="EMBL/GenBank/DDBJ databases">
        <title>The Genome Sequence of Clostridium orbiscindens 1_3_50AFAA.</title>
        <authorList>
            <consortium name="The Broad Institute Genome Sequencing Platform"/>
            <person name="Earl A."/>
            <person name="Ward D."/>
            <person name="Feldgarden M."/>
            <person name="Gevers D."/>
            <person name="Daigneault M."/>
            <person name="Strauss J."/>
            <person name="Allen-Vercoe E."/>
            <person name="Young S.K."/>
            <person name="Zeng Q."/>
            <person name="Gargeya S."/>
            <person name="Fitzgerald M."/>
            <person name="Haas B."/>
            <person name="Abouelleil A."/>
            <person name="Alvarado L."/>
            <person name="Arachchi H.M."/>
            <person name="Berlin A."/>
            <person name="Brown A."/>
            <person name="Chapman S.B."/>
            <person name="Chen Z."/>
            <person name="Dunbar C."/>
            <person name="Freedman E."/>
            <person name="Gearin G."/>
            <person name="Gellesch M."/>
            <person name="Goldberg J."/>
            <person name="Griggs A."/>
            <person name="Gujja S."/>
            <person name="Heiman D."/>
            <person name="Howarth C."/>
            <person name="Larson L."/>
            <person name="Lui A."/>
            <person name="MacDonald P.J.P."/>
            <person name="Montmayeur A."/>
            <person name="Murphy C."/>
            <person name="Neiman D."/>
            <person name="Pearson M."/>
            <person name="Priest M."/>
            <person name="Roberts A."/>
            <person name="Saif S."/>
            <person name="Shea T."/>
            <person name="Shenoy N."/>
            <person name="Sisk P."/>
            <person name="Stolte C."/>
            <person name="Sykes S."/>
            <person name="Wortman J."/>
            <person name="Nusbaum C."/>
            <person name="Birren B."/>
        </authorList>
    </citation>
    <scope>NUCLEOTIDE SEQUENCE [LARGE SCALE GENOMIC DNA]</scope>
    <source>
        <strain evidence="2 3">1_3_50AFAA</strain>
    </source>
</reference>
<evidence type="ECO:0000313" key="2">
    <source>
        <dbReference type="EMBL" id="KGF57372.1"/>
    </source>
</evidence>
<dbReference type="SUPFAM" id="SSF143422">
    <property type="entry name" value="Transposase IS200-like"/>
    <property type="match status" value="1"/>
</dbReference>
<name>A0A096CRH3_FLAPL</name>
<protein>
    <recommendedName>
        <fullName evidence="1">Transposase IS200-like domain-containing protein</fullName>
    </recommendedName>
</protein>
<dbReference type="AlphaFoldDB" id="A0A096CRH3"/>
<sequence length="210" mass="22933">MTPDRPERKNPRLRGWDYGAGGTYFVTFCTSAHRPVLSSIRRGDPCGRPPLVLTPLGECVAEAIALTGVRVEHQVIMPNHVHLLLTLERAATRAAPTGAGTQAATRIAPADGQTRVAARIVPTGAGTQADARVAPTDSGPRAAAELGRLVGAVKSRSVHLAAGRGLEAGRLWQRGYYDHIVRSENDFLRIWTYIDNNPLRWELDCYYTER</sequence>
<dbReference type="Proteomes" id="UP000029585">
    <property type="component" value="Unassembled WGS sequence"/>
</dbReference>
<gene>
    <name evidence="2" type="ORF">HMPREF9460_00186</name>
</gene>